<dbReference type="EMBL" id="GL732555">
    <property type="protein sequence ID" value="EFX78785.1"/>
    <property type="molecule type" value="Genomic_DNA"/>
</dbReference>
<keyword evidence="3" id="KW-1185">Reference proteome</keyword>
<dbReference type="HOGENOM" id="CLU_980945_0_0_1"/>
<feature type="region of interest" description="Disordered" evidence="1">
    <location>
        <begin position="95"/>
        <end position="166"/>
    </location>
</feature>
<proteinExistence type="predicted"/>
<organism evidence="2 3">
    <name type="scientific">Daphnia pulex</name>
    <name type="common">Water flea</name>
    <dbReference type="NCBI Taxonomy" id="6669"/>
    <lineage>
        <taxon>Eukaryota</taxon>
        <taxon>Metazoa</taxon>
        <taxon>Ecdysozoa</taxon>
        <taxon>Arthropoda</taxon>
        <taxon>Crustacea</taxon>
        <taxon>Branchiopoda</taxon>
        <taxon>Diplostraca</taxon>
        <taxon>Cladocera</taxon>
        <taxon>Anomopoda</taxon>
        <taxon>Daphniidae</taxon>
        <taxon>Daphnia</taxon>
    </lineage>
</organism>
<dbReference type="AlphaFoldDB" id="E9GNK6"/>
<evidence type="ECO:0000313" key="2">
    <source>
        <dbReference type="EMBL" id="EFX78785.1"/>
    </source>
</evidence>
<gene>
    <name evidence="2" type="ORF">DAPPUDRAFT_104864</name>
</gene>
<dbReference type="InParanoid" id="E9GNK6"/>
<protein>
    <submittedName>
        <fullName evidence="2">Uncharacterized protein</fullName>
    </submittedName>
</protein>
<dbReference type="Proteomes" id="UP000000305">
    <property type="component" value="Unassembled WGS sequence"/>
</dbReference>
<name>E9GNK6_DAPPU</name>
<dbReference type="KEGG" id="dpx:DAPPUDRAFT_104864"/>
<reference evidence="2 3" key="1">
    <citation type="journal article" date="2011" name="Science">
        <title>The ecoresponsive genome of Daphnia pulex.</title>
        <authorList>
            <person name="Colbourne J.K."/>
            <person name="Pfrender M.E."/>
            <person name="Gilbert D."/>
            <person name="Thomas W.K."/>
            <person name="Tucker A."/>
            <person name="Oakley T.H."/>
            <person name="Tokishita S."/>
            <person name="Aerts A."/>
            <person name="Arnold G.J."/>
            <person name="Basu M.K."/>
            <person name="Bauer D.J."/>
            <person name="Caceres C.E."/>
            <person name="Carmel L."/>
            <person name="Casola C."/>
            <person name="Choi J.H."/>
            <person name="Detter J.C."/>
            <person name="Dong Q."/>
            <person name="Dusheyko S."/>
            <person name="Eads B.D."/>
            <person name="Frohlich T."/>
            <person name="Geiler-Samerotte K.A."/>
            <person name="Gerlach D."/>
            <person name="Hatcher P."/>
            <person name="Jogdeo S."/>
            <person name="Krijgsveld J."/>
            <person name="Kriventseva E.V."/>
            <person name="Kultz D."/>
            <person name="Laforsch C."/>
            <person name="Lindquist E."/>
            <person name="Lopez J."/>
            <person name="Manak J.R."/>
            <person name="Muller J."/>
            <person name="Pangilinan J."/>
            <person name="Patwardhan R.P."/>
            <person name="Pitluck S."/>
            <person name="Pritham E.J."/>
            <person name="Rechtsteiner A."/>
            <person name="Rho M."/>
            <person name="Rogozin I.B."/>
            <person name="Sakarya O."/>
            <person name="Salamov A."/>
            <person name="Schaack S."/>
            <person name="Shapiro H."/>
            <person name="Shiga Y."/>
            <person name="Skalitzky C."/>
            <person name="Smith Z."/>
            <person name="Souvorov A."/>
            <person name="Sung W."/>
            <person name="Tang Z."/>
            <person name="Tsuchiya D."/>
            <person name="Tu H."/>
            <person name="Vos H."/>
            <person name="Wang M."/>
            <person name="Wolf Y.I."/>
            <person name="Yamagata H."/>
            <person name="Yamada T."/>
            <person name="Ye Y."/>
            <person name="Shaw J.R."/>
            <person name="Andrews J."/>
            <person name="Crease T.J."/>
            <person name="Tang H."/>
            <person name="Lucas S.M."/>
            <person name="Robertson H.M."/>
            <person name="Bork P."/>
            <person name="Koonin E.V."/>
            <person name="Zdobnov E.M."/>
            <person name="Grigoriev I.V."/>
            <person name="Lynch M."/>
            <person name="Boore J.L."/>
        </authorList>
    </citation>
    <scope>NUCLEOTIDE SEQUENCE [LARGE SCALE GENOMIC DNA]</scope>
</reference>
<accession>E9GNK6</accession>
<feature type="compositionally biased region" description="Acidic residues" evidence="1">
    <location>
        <begin position="97"/>
        <end position="107"/>
    </location>
</feature>
<evidence type="ECO:0000256" key="1">
    <source>
        <dbReference type="SAM" id="MobiDB-lite"/>
    </source>
</evidence>
<evidence type="ECO:0000313" key="3">
    <source>
        <dbReference type="Proteomes" id="UP000000305"/>
    </source>
</evidence>
<sequence length="284" mass="32283">MKIVKKQEKVKRLLDLRRRVVKDLCPGELVLVRRKLKKKGKTKKLLPKYVGRYQVVKKVCPTTYLVEDLPARRKKKKFRRFNAHVVQIRKFHPREDPEWDDWPDEPDDRMPDEQDDSFVQKSAEEDDAVTPSPASSTIDPPNEVVAPPPPTTTRAGRKEGPNVADGPVCLLTPPEPLSVLFGCPEGPGDCDCDRQRFNRLFPSLHIFSARWQDISGSSRRNWRMGIEGSSEKPPRGPMLNFLMELTDLPLNGSALAIDKEDGQKWSNLSVLWPSGLTIVADSRQ</sequence>